<evidence type="ECO:0000256" key="1">
    <source>
        <dbReference type="SAM" id="SignalP"/>
    </source>
</evidence>
<dbReference type="Proteomes" id="UP001250662">
    <property type="component" value="Unassembled WGS sequence"/>
</dbReference>
<dbReference type="InterPro" id="IPR025345">
    <property type="entry name" value="DUF4249"/>
</dbReference>
<keyword evidence="3" id="KW-1185">Reference proteome</keyword>
<evidence type="ECO:0000313" key="3">
    <source>
        <dbReference type="Proteomes" id="UP001250662"/>
    </source>
</evidence>
<protein>
    <submittedName>
        <fullName evidence="2">DUF4249 family protein</fullName>
    </submittedName>
</protein>
<dbReference type="PROSITE" id="PS51257">
    <property type="entry name" value="PROKAR_LIPOPROTEIN"/>
    <property type="match status" value="1"/>
</dbReference>
<accession>A0ABU3BI30</accession>
<dbReference type="RefSeq" id="WP_311387829.1">
    <property type="nucleotide sequence ID" value="NZ_JAVRHU010000002.1"/>
</dbReference>
<keyword evidence="1" id="KW-0732">Signal</keyword>
<organism evidence="2 3">
    <name type="scientific">Croceitalea vernalis</name>
    <dbReference type="NCBI Taxonomy" id="3075599"/>
    <lineage>
        <taxon>Bacteria</taxon>
        <taxon>Pseudomonadati</taxon>
        <taxon>Bacteroidota</taxon>
        <taxon>Flavobacteriia</taxon>
        <taxon>Flavobacteriales</taxon>
        <taxon>Flavobacteriaceae</taxon>
        <taxon>Croceitalea</taxon>
    </lineage>
</organism>
<name>A0ABU3BI30_9FLAO</name>
<feature type="signal peptide" evidence="1">
    <location>
        <begin position="1"/>
        <end position="17"/>
    </location>
</feature>
<sequence length="270" mass="30291">MKKYYYLFLIILPVALACEEAIDVELPTSDSRLVVDALIGYNENNDDPITIGQVKLTLTAPFLAEQVPVPENASVQIIDNTSGEIFELVEQEPGIFIDGFPNLEFNKSYNLRIVYNDEIYIATEELVRTGTLISVEQGDGFLFDEQIETEVKVNFSDIVNERNYYLFSFGFDNYLVTDDEFYQDSNLNFSYYYENIDPGDLISVTLLGIDKEFADYVDQTLSQSGDGGGGPFSTVPATVRGNIMNVSDPENIAFGYFSISEFDIAVLTVE</sequence>
<proteinExistence type="predicted"/>
<dbReference type="EMBL" id="JAVRHU010000002">
    <property type="protein sequence ID" value="MDT0621832.1"/>
    <property type="molecule type" value="Genomic_DNA"/>
</dbReference>
<feature type="chain" id="PRO_5046983260" evidence="1">
    <location>
        <begin position="18"/>
        <end position="270"/>
    </location>
</feature>
<evidence type="ECO:0000313" key="2">
    <source>
        <dbReference type="EMBL" id="MDT0621832.1"/>
    </source>
</evidence>
<reference evidence="2 3" key="1">
    <citation type="submission" date="2023-09" db="EMBL/GenBank/DDBJ databases">
        <authorList>
            <person name="Rey-Velasco X."/>
        </authorList>
    </citation>
    <scope>NUCLEOTIDE SEQUENCE [LARGE SCALE GENOMIC DNA]</scope>
    <source>
        <strain evidence="2 3">P007</strain>
    </source>
</reference>
<dbReference type="Pfam" id="PF14054">
    <property type="entry name" value="DUF4249"/>
    <property type="match status" value="1"/>
</dbReference>
<gene>
    <name evidence="2" type="ORF">RM520_09350</name>
</gene>
<comment type="caution">
    <text evidence="2">The sequence shown here is derived from an EMBL/GenBank/DDBJ whole genome shotgun (WGS) entry which is preliminary data.</text>
</comment>